<proteinExistence type="predicted"/>
<dbReference type="Proteomes" id="UP000077755">
    <property type="component" value="Chromosome 8"/>
</dbReference>
<keyword evidence="4" id="KW-1185">Reference proteome</keyword>
<accession>A0A175YK63</accession>
<reference evidence="2" key="1">
    <citation type="journal article" date="2016" name="Nat. Genet.">
        <title>A high-quality carrot genome assembly provides new insights into carotenoid accumulation and asterid genome evolution.</title>
        <authorList>
            <person name="Iorizzo M."/>
            <person name="Ellison S."/>
            <person name="Senalik D."/>
            <person name="Zeng P."/>
            <person name="Satapoomin P."/>
            <person name="Huang J."/>
            <person name="Bowman M."/>
            <person name="Iovene M."/>
            <person name="Sanseverino W."/>
            <person name="Cavagnaro P."/>
            <person name="Yildiz M."/>
            <person name="Macko-Podgorni A."/>
            <person name="Moranska E."/>
            <person name="Grzebelus E."/>
            <person name="Grzebelus D."/>
            <person name="Ashrafi H."/>
            <person name="Zheng Z."/>
            <person name="Cheng S."/>
            <person name="Spooner D."/>
            <person name="Van Deynze A."/>
            <person name="Simon P."/>
        </authorList>
    </citation>
    <scope>NUCLEOTIDE SEQUENCE [LARGE SCALE GENOMIC DNA]</scope>
    <source>
        <tissue evidence="2">Leaf</tissue>
    </source>
</reference>
<dbReference type="EMBL" id="CP093350">
    <property type="protein sequence ID" value="WOH11244.1"/>
    <property type="molecule type" value="Genomic_DNA"/>
</dbReference>
<evidence type="ECO:0000313" key="2">
    <source>
        <dbReference type="EMBL" id="KZM83969.1"/>
    </source>
</evidence>
<dbReference type="AlphaFoldDB" id="A0A175YK63"/>
<dbReference type="Gramene" id="KZM83969">
    <property type="protein sequence ID" value="KZM83969"/>
    <property type="gene ID" value="DCAR_028609"/>
</dbReference>
<protein>
    <submittedName>
        <fullName evidence="2">Uncharacterized protein</fullName>
    </submittedName>
</protein>
<organism evidence="2">
    <name type="scientific">Daucus carota subsp. sativus</name>
    <name type="common">Carrot</name>
    <dbReference type="NCBI Taxonomy" id="79200"/>
    <lineage>
        <taxon>Eukaryota</taxon>
        <taxon>Viridiplantae</taxon>
        <taxon>Streptophyta</taxon>
        <taxon>Embryophyta</taxon>
        <taxon>Tracheophyta</taxon>
        <taxon>Spermatophyta</taxon>
        <taxon>Magnoliopsida</taxon>
        <taxon>eudicotyledons</taxon>
        <taxon>Gunneridae</taxon>
        <taxon>Pentapetalae</taxon>
        <taxon>asterids</taxon>
        <taxon>campanulids</taxon>
        <taxon>Apiales</taxon>
        <taxon>Apiaceae</taxon>
        <taxon>Apioideae</taxon>
        <taxon>Scandiceae</taxon>
        <taxon>Daucinae</taxon>
        <taxon>Daucus</taxon>
        <taxon>Daucus sect. Daucus</taxon>
    </lineage>
</organism>
<gene>
    <name evidence="2" type="ORF">DCAR_028609</name>
    <name evidence="3" type="ORF">DCAR_0830724</name>
</gene>
<dbReference type="EMBL" id="LNRQ01000008">
    <property type="protein sequence ID" value="KZM83969.1"/>
    <property type="molecule type" value="Genomic_DNA"/>
</dbReference>
<reference evidence="3" key="2">
    <citation type="submission" date="2022-03" db="EMBL/GenBank/DDBJ databases">
        <title>Draft title - Genomic analysis of global carrot germplasm unveils the trajectory of domestication and the origin of high carotenoid orange carrot.</title>
        <authorList>
            <person name="Iorizzo M."/>
            <person name="Ellison S."/>
            <person name="Senalik D."/>
            <person name="Macko-Podgorni A."/>
            <person name="Grzebelus D."/>
            <person name="Bostan H."/>
            <person name="Rolling W."/>
            <person name="Curaba J."/>
            <person name="Simon P."/>
        </authorList>
    </citation>
    <scope>NUCLEOTIDE SEQUENCE</scope>
    <source>
        <tissue evidence="3">Leaf</tissue>
    </source>
</reference>
<sequence length="239" mass="26922">MAKSLGAGSNGGDGGGRGSKAGRGRGGQGNGSVVELGNNGISVEREWVIKEQILSKMSSMRVLVMKGSKNRKHKHRRVVLCEESHMRGPTVASVLVITIKNQRGLKIGELFISSMEESINQRDWNVKPFMTAVLRSSRDTIYAYPEDSDPAEGDRAVKEFVKKNWKNLPYQEKKRAEQSAVYARRGGLKTATRRSFRPRYFSQRIWDNLNSYWGSDLFKKRSDNAKKARAQVYMTVFLS</sequence>
<evidence type="ECO:0000313" key="3">
    <source>
        <dbReference type="EMBL" id="WOH11244.1"/>
    </source>
</evidence>
<feature type="region of interest" description="Disordered" evidence="1">
    <location>
        <begin position="1"/>
        <end position="35"/>
    </location>
</feature>
<evidence type="ECO:0000313" key="4">
    <source>
        <dbReference type="Proteomes" id="UP000077755"/>
    </source>
</evidence>
<name>A0A175YK63_DAUCS</name>
<evidence type="ECO:0000256" key="1">
    <source>
        <dbReference type="SAM" id="MobiDB-lite"/>
    </source>
</evidence>
<feature type="compositionally biased region" description="Gly residues" evidence="1">
    <location>
        <begin position="8"/>
        <end position="30"/>
    </location>
</feature>